<dbReference type="Pfam" id="PF00041">
    <property type="entry name" value="fn3"/>
    <property type="match status" value="1"/>
</dbReference>
<dbReference type="Gene3D" id="2.60.40.10">
    <property type="entry name" value="Immunoglobulins"/>
    <property type="match status" value="1"/>
</dbReference>
<evidence type="ECO:0000313" key="6">
    <source>
        <dbReference type="Proteomes" id="UP000663801"/>
    </source>
</evidence>
<feature type="compositionally biased region" description="Low complexity" evidence="3">
    <location>
        <begin position="14"/>
        <end position="51"/>
    </location>
</feature>
<gene>
    <name evidence="5" type="ORF">JL107_10255</name>
</gene>
<evidence type="ECO:0000256" key="1">
    <source>
        <dbReference type="ARBA" id="ARBA00023295"/>
    </source>
</evidence>
<dbReference type="InterPro" id="IPR036116">
    <property type="entry name" value="FN3_sf"/>
</dbReference>
<name>A0A938YPH5_9ACTN</name>
<dbReference type="EMBL" id="JAERWL010000008">
    <property type="protein sequence ID" value="MBM9476828.1"/>
    <property type="molecule type" value="Genomic_DNA"/>
</dbReference>
<protein>
    <submittedName>
        <fullName evidence="5">Fibronectin type III domain-containing protein</fullName>
    </submittedName>
</protein>
<dbReference type="AlphaFoldDB" id="A0A938YPH5"/>
<dbReference type="SUPFAM" id="SSF49265">
    <property type="entry name" value="Fibronectin type III"/>
    <property type="match status" value="1"/>
</dbReference>
<dbReference type="Proteomes" id="UP000663801">
    <property type="component" value="Unassembled WGS sequence"/>
</dbReference>
<comment type="caution">
    <text evidence="5">The sequence shown here is derived from an EMBL/GenBank/DDBJ whole genome shotgun (WGS) entry which is preliminary data.</text>
</comment>
<organism evidence="5 6">
    <name type="scientific">Nakamurella flavida</name>
    <dbReference type="NCBI Taxonomy" id="363630"/>
    <lineage>
        <taxon>Bacteria</taxon>
        <taxon>Bacillati</taxon>
        <taxon>Actinomycetota</taxon>
        <taxon>Actinomycetes</taxon>
        <taxon>Nakamurellales</taxon>
        <taxon>Nakamurellaceae</taxon>
        <taxon>Nakamurella</taxon>
    </lineage>
</organism>
<evidence type="ECO:0000313" key="5">
    <source>
        <dbReference type="EMBL" id="MBM9476828.1"/>
    </source>
</evidence>
<accession>A0A938YPH5</accession>
<proteinExistence type="predicted"/>
<evidence type="ECO:0000256" key="3">
    <source>
        <dbReference type="SAM" id="MobiDB-lite"/>
    </source>
</evidence>
<keyword evidence="2" id="KW-0624">Polysaccharide degradation</keyword>
<reference evidence="5" key="1">
    <citation type="submission" date="2021-01" db="EMBL/GenBank/DDBJ databases">
        <title>KCTC 19127 draft genome.</title>
        <authorList>
            <person name="An D."/>
        </authorList>
    </citation>
    <scope>NUCLEOTIDE SEQUENCE</scope>
    <source>
        <strain evidence="5">KCTC 19127</strain>
    </source>
</reference>
<keyword evidence="2" id="KW-0119">Carbohydrate metabolism</keyword>
<keyword evidence="1" id="KW-0326">Glycosidase</keyword>
<dbReference type="SUPFAM" id="SSF101898">
    <property type="entry name" value="NHL repeat"/>
    <property type="match status" value="1"/>
</dbReference>
<dbReference type="CDD" id="cd00063">
    <property type="entry name" value="FN3"/>
    <property type="match status" value="1"/>
</dbReference>
<keyword evidence="1" id="KW-0378">Hydrolase</keyword>
<dbReference type="Gene3D" id="2.120.10.30">
    <property type="entry name" value="TolB, C-terminal domain"/>
    <property type="match status" value="1"/>
</dbReference>
<evidence type="ECO:0000256" key="2">
    <source>
        <dbReference type="ARBA" id="ARBA00023326"/>
    </source>
</evidence>
<dbReference type="InterPro" id="IPR011042">
    <property type="entry name" value="6-blade_b-propeller_TolB-like"/>
</dbReference>
<dbReference type="InterPro" id="IPR003961">
    <property type="entry name" value="FN3_dom"/>
</dbReference>
<feature type="region of interest" description="Disordered" evidence="3">
    <location>
        <begin position="13"/>
        <end position="51"/>
    </location>
</feature>
<evidence type="ECO:0000259" key="4">
    <source>
        <dbReference type="PROSITE" id="PS50853"/>
    </source>
</evidence>
<dbReference type="GO" id="GO:0000272">
    <property type="term" value="P:polysaccharide catabolic process"/>
    <property type="evidence" value="ECO:0007669"/>
    <property type="project" value="UniProtKB-KW"/>
</dbReference>
<dbReference type="PROSITE" id="PS50853">
    <property type="entry name" value="FN3"/>
    <property type="match status" value="1"/>
</dbReference>
<dbReference type="GO" id="GO:0016798">
    <property type="term" value="F:hydrolase activity, acting on glycosyl bonds"/>
    <property type="evidence" value="ECO:0007669"/>
    <property type="project" value="UniProtKB-KW"/>
</dbReference>
<dbReference type="RefSeq" id="WP_205256924.1">
    <property type="nucleotide sequence ID" value="NZ_BAAAPV010000004.1"/>
</dbReference>
<feature type="domain" description="Fibronectin type-III" evidence="4">
    <location>
        <begin position="338"/>
        <end position="446"/>
    </location>
</feature>
<dbReference type="InterPro" id="IPR013783">
    <property type="entry name" value="Ig-like_fold"/>
</dbReference>
<keyword evidence="6" id="KW-1185">Reference proteome</keyword>
<sequence length="446" mass="43777">MLSLVLTGCTSGPATDAVSVTAPSTSTSSASAQADDPPTTQTAPAPAPDAAPAVLTVTDGDTPVTLVSDSFTGSLSGYRVIDGTDSLDSPAALAVTADDRELYVVTGQGPDSRLIRLREGMDSWDLLGAGAGVPLDQPVDVAVGPGRLVAVLNAATGRLVVSRDDAATWTELAPATEGRTPSAVAITPDGALAVVDADADTASISADGGTTWTVTDRATGSFASPVDIAAAPDGALLVLNSGDGSLSVLRAGAATWENIPAAAAGWTSPTAVAAGPGGEVLVADPGSGALFRSADGGRTWTGSDGFGDISGLTVGADGTVAVTDGVNTLLTLQPTAAAVRNLVVTPTGPGTVEVSWDPARTTDGPPVTYRIEVTRAPTEAAWADLHASLGGSDPDAPETGAGPAFEVTTPSATIPDLPAGTDVTVSVVAVDGAGVGAPASTTVHMP</sequence>
<dbReference type="SMART" id="SM00060">
    <property type="entry name" value="FN3"/>
    <property type="match status" value="1"/>
</dbReference>